<sequence>MSPDQCVEAHELGELYAVRALDVSEHARGVERGATQELNLLLAGDQLHRDVLGLITAAGGGVTLDDLEHLAGQSRFDIEPLLGDGLR</sequence>
<organism evidence="1 2">
    <name type="scientific">Lentzea guizhouensis</name>
    <dbReference type="NCBI Taxonomy" id="1586287"/>
    <lineage>
        <taxon>Bacteria</taxon>
        <taxon>Bacillati</taxon>
        <taxon>Actinomycetota</taxon>
        <taxon>Actinomycetes</taxon>
        <taxon>Pseudonocardiales</taxon>
        <taxon>Pseudonocardiaceae</taxon>
        <taxon>Lentzea</taxon>
    </lineage>
</organism>
<dbReference type="Proteomes" id="UP000093053">
    <property type="component" value="Chromosome"/>
</dbReference>
<proteinExistence type="predicted"/>
<evidence type="ECO:0000313" key="2">
    <source>
        <dbReference type="Proteomes" id="UP000093053"/>
    </source>
</evidence>
<dbReference type="EMBL" id="CP016793">
    <property type="protein sequence ID" value="ANZ41454.1"/>
    <property type="molecule type" value="Genomic_DNA"/>
</dbReference>
<evidence type="ECO:0000313" key="1">
    <source>
        <dbReference type="EMBL" id="ANZ41454.1"/>
    </source>
</evidence>
<name>A0A1B2HUP3_9PSEU</name>
<reference evidence="1 2" key="1">
    <citation type="submission" date="2016-07" db="EMBL/GenBank/DDBJ databases">
        <title>Complete genome sequence of the Lentzea guizhouensis DHS C013.</title>
        <authorList>
            <person name="Cao C."/>
        </authorList>
    </citation>
    <scope>NUCLEOTIDE SEQUENCE [LARGE SCALE GENOMIC DNA]</scope>
    <source>
        <strain evidence="1 2">DHS C013</strain>
    </source>
</reference>
<dbReference type="KEGG" id="led:BBK82_41380"/>
<dbReference type="AlphaFoldDB" id="A0A1B2HUP3"/>
<dbReference type="RefSeq" id="WP_065919789.1">
    <property type="nucleotide sequence ID" value="NZ_CP016793.1"/>
</dbReference>
<keyword evidence="2" id="KW-1185">Reference proteome</keyword>
<accession>A0A1B2HUP3</accession>
<protein>
    <submittedName>
        <fullName evidence="1">Uncharacterized protein</fullName>
    </submittedName>
</protein>
<dbReference type="STRING" id="1586287.BBK82_41380"/>
<gene>
    <name evidence="1" type="ORF">BBK82_41380</name>
</gene>